<dbReference type="PROSITE" id="PS00198">
    <property type="entry name" value="4FE4S_FER_1"/>
    <property type="match status" value="1"/>
</dbReference>
<dbReference type="EMBL" id="JBGLYH010000027">
    <property type="protein sequence ID" value="MEZ7197232.1"/>
    <property type="molecule type" value="Genomic_DNA"/>
</dbReference>
<keyword evidence="1" id="KW-0479">Metal-binding</keyword>
<proteinExistence type="predicted"/>
<dbReference type="PROSITE" id="PS51379">
    <property type="entry name" value="4FE4S_FER_2"/>
    <property type="match status" value="1"/>
</dbReference>
<comment type="caution">
    <text evidence="5">The sequence shown here is derived from an EMBL/GenBank/DDBJ whole genome shotgun (WGS) entry which is preliminary data.</text>
</comment>
<organism evidence="5 6">
    <name type="scientific">Pseudodesulfovibrio karagichevae</name>
    <dbReference type="NCBI Taxonomy" id="3239305"/>
    <lineage>
        <taxon>Bacteria</taxon>
        <taxon>Pseudomonadati</taxon>
        <taxon>Thermodesulfobacteriota</taxon>
        <taxon>Desulfovibrionia</taxon>
        <taxon>Desulfovibrionales</taxon>
        <taxon>Desulfovibrionaceae</taxon>
    </lineage>
</organism>
<feature type="domain" description="4Fe-4S ferredoxin-type" evidence="4">
    <location>
        <begin position="281"/>
        <end position="300"/>
    </location>
</feature>
<dbReference type="PANTHER" id="PTHR43034">
    <property type="entry name" value="ION-TRANSLOCATING OXIDOREDUCTASE COMPLEX SUBUNIT C"/>
    <property type="match status" value="1"/>
</dbReference>
<keyword evidence="6" id="KW-1185">Reference proteome</keyword>
<gene>
    <name evidence="5" type="ORF">AB6M95_10765</name>
</gene>
<dbReference type="InterPro" id="IPR010208">
    <property type="entry name" value="Ion_transpt_RnfC/RsxC"/>
</dbReference>
<accession>A0ABV4K612</accession>
<sequence length="368" mass="38637">MTIQETPAAKAEMNLARHCPLVTCGQTVKRGERIATASAPGRGDIHAPCAGTVEHVDPYRIRIAPDEEGGTVAPEILDGLSGPELLARLRELGADVPACDQVDTLIINGMDEEPGLLSRRTLMAEKLDILKAGAEALVRGFVPVDVFLAVAGGVRESLPGMEVKVLSDQYPQPLDPLVAKAVTGIEMPDNTLVVGLETVFHAGLIMDSGLPVMETMVTVGNSARIITLGAPVGEILTNDGETLRDGDRIVLGGVLRGLAAASPGQGVDRATTGVSLVRNPAPVAVDAACVGCGECVRRCPARLDPAMITSYAEFGQYAKAEAEAVDACFECGLCGFFCIARRPMLQYIRLAKSELAKAKAQSGEETQP</sequence>
<dbReference type="Gene3D" id="3.30.70.20">
    <property type="match status" value="1"/>
</dbReference>
<protein>
    <submittedName>
        <fullName evidence="5">4Fe-4S dicluster domain-containing protein</fullName>
    </submittedName>
</protein>
<keyword evidence="2" id="KW-0408">Iron</keyword>
<name>A0ABV4K612_9BACT</name>
<keyword evidence="3" id="KW-0411">Iron-sulfur</keyword>
<dbReference type="InterPro" id="IPR037225">
    <property type="entry name" value="Nuo51_FMN-bd_sf"/>
</dbReference>
<dbReference type="SUPFAM" id="SSF46548">
    <property type="entry name" value="alpha-helical ferredoxin"/>
    <property type="match status" value="1"/>
</dbReference>
<evidence type="ECO:0000256" key="2">
    <source>
        <dbReference type="ARBA" id="ARBA00023004"/>
    </source>
</evidence>
<evidence type="ECO:0000313" key="6">
    <source>
        <dbReference type="Proteomes" id="UP001568698"/>
    </source>
</evidence>
<evidence type="ECO:0000256" key="3">
    <source>
        <dbReference type="ARBA" id="ARBA00023014"/>
    </source>
</evidence>
<dbReference type="InterPro" id="IPR017896">
    <property type="entry name" value="4Fe4S_Fe-S-bd"/>
</dbReference>
<dbReference type="PANTHER" id="PTHR43034:SF2">
    <property type="entry name" value="ION-TRANSLOCATING OXIDOREDUCTASE COMPLEX SUBUNIT C"/>
    <property type="match status" value="1"/>
</dbReference>
<reference evidence="5 6" key="1">
    <citation type="submission" date="2024-08" db="EMBL/GenBank/DDBJ databases">
        <title>Sulfate-reducing bacteria isolated from formation water of the oil field in Kazakhstan and description of Pseudodesulfovibrio sp.</title>
        <authorList>
            <person name="Bidzhieva S.K."/>
            <person name="Tourova T.P."/>
            <person name="Grouzdev D.S."/>
            <person name="Beletsky A.V."/>
            <person name="Sokolova D.S."/>
            <person name="Samigullina S.R."/>
            <person name="Poltaraus A.B."/>
            <person name="Avtukh A.N."/>
            <person name="Tereshina V.M."/>
            <person name="Zhaparov N.S."/>
            <person name="Mardanov A.V."/>
            <person name="Nazina T.N."/>
        </authorList>
    </citation>
    <scope>NUCLEOTIDE SEQUENCE [LARGE SCALE GENOMIC DNA]</scope>
    <source>
        <strain evidence="5 6">9FUS</strain>
    </source>
</reference>
<dbReference type="Pfam" id="PF13237">
    <property type="entry name" value="Fer4_10"/>
    <property type="match status" value="1"/>
</dbReference>
<dbReference type="Proteomes" id="UP001568698">
    <property type="component" value="Unassembled WGS sequence"/>
</dbReference>
<evidence type="ECO:0000313" key="5">
    <source>
        <dbReference type="EMBL" id="MEZ7197232.1"/>
    </source>
</evidence>
<dbReference type="InterPro" id="IPR017900">
    <property type="entry name" value="4Fe4S_Fe_S_CS"/>
</dbReference>
<dbReference type="RefSeq" id="WP_371386753.1">
    <property type="nucleotide sequence ID" value="NZ_JBGLYH010000027.1"/>
</dbReference>
<evidence type="ECO:0000256" key="1">
    <source>
        <dbReference type="ARBA" id="ARBA00022723"/>
    </source>
</evidence>
<evidence type="ECO:0000259" key="4">
    <source>
        <dbReference type="PROSITE" id="PS51379"/>
    </source>
</evidence>
<dbReference type="SUPFAM" id="SSF142019">
    <property type="entry name" value="Nqo1 FMN-binding domain-like"/>
    <property type="match status" value="1"/>
</dbReference>